<name>A0A8J2S350_9CRUS</name>
<protein>
    <submittedName>
        <fullName evidence="2">Uncharacterized protein</fullName>
    </submittedName>
</protein>
<feature type="transmembrane region" description="Helical" evidence="1">
    <location>
        <begin position="48"/>
        <end position="71"/>
    </location>
</feature>
<proteinExistence type="predicted"/>
<evidence type="ECO:0000256" key="1">
    <source>
        <dbReference type="SAM" id="Phobius"/>
    </source>
</evidence>
<dbReference type="EMBL" id="CAKKLH010000302">
    <property type="protein sequence ID" value="CAH0110279.1"/>
    <property type="molecule type" value="Genomic_DNA"/>
</dbReference>
<comment type="caution">
    <text evidence="2">The sequence shown here is derived from an EMBL/GenBank/DDBJ whole genome shotgun (WGS) entry which is preliminary data.</text>
</comment>
<reference evidence="2" key="1">
    <citation type="submission" date="2021-11" db="EMBL/GenBank/DDBJ databases">
        <authorList>
            <person name="Schell T."/>
        </authorList>
    </citation>
    <scope>NUCLEOTIDE SEQUENCE</scope>
    <source>
        <strain evidence="2">M5</strain>
    </source>
</reference>
<keyword evidence="1" id="KW-0812">Transmembrane</keyword>
<evidence type="ECO:0000313" key="3">
    <source>
        <dbReference type="Proteomes" id="UP000789390"/>
    </source>
</evidence>
<dbReference type="AlphaFoldDB" id="A0A8J2S350"/>
<dbReference type="OrthoDB" id="6355180at2759"/>
<dbReference type="Proteomes" id="UP000789390">
    <property type="component" value="Unassembled WGS sequence"/>
</dbReference>
<evidence type="ECO:0000313" key="2">
    <source>
        <dbReference type="EMBL" id="CAH0110279.1"/>
    </source>
</evidence>
<gene>
    <name evidence="2" type="ORF">DGAL_LOCUS13842</name>
</gene>
<keyword evidence="1" id="KW-1133">Transmembrane helix</keyword>
<accession>A0A8J2S350</accession>
<keyword evidence="3" id="KW-1185">Reference proteome</keyword>
<keyword evidence="1" id="KW-0472">Membrane</keyword>
<feature type="transmembrane region" description="Helical" evidence="1">
    <location>
        <begin position="315"/>
        <end position="337"/>
    </location>
</feature>
<organism evidence="2 3">
    <name type="scientific">Daphnia galeata</name>
    <dbReference type="NCBI Taxonomy" id="27404"/>
    <lineage>
        <taxon>Eukaryota</taxon>
        <taxon>Metazoa</taxon>
        <taxon>Ecdysozoa</taxon>
        <taxon>Arthropoda</taxon>
        <taxon>Crustacea</taxon>
        <taxon>Branchiopoda</taxon>
        <taxon>Diplostraca</taxon>
        <taxon>Cladocera</taxon>
        <taxon>Anomopoda</taxon>
        <taxon>Daphniidae</taxon>
        <taxon>Daphnia</taxon>
    </lineage>
</organism>
<sequence>MQISISRCLGLVGYDNNKKNTKKKKRNLCNNFFKFSPDKLTVQYFWKLLLFVLLKMLSLYFIRLFLIILLVHKLNGLNQICPEIEQLIHSLPYVSSPEASCMTRNCSSVQCASIAENLKFSVGFSVTCDNDPAIEINANIPTSGIVFWRAIFYDQTEKAIPGFFVPVSSNQRIKRQGYLRVNLKKASSSNSDVILGLTVLFCEEIPENGKITNSSCTRKQIINNLQLKCGSGKLRQNQNRKCSLYRPFECGEKETCLQVGQSGEGECQCLKGFVRDDDGTCLTIKVQPLEISTRSSEPKANETVVSDSTKDPAALAVNIVVPILVLILVAALLYAAFKHGLIHRLLVNFSGRRAADAMMIDDDDDSPLS</sequence>